<proteinExistence type="predicted"/>
<comment type="caution">
    <text evidence="3">The sequence shown here is derived from an EMBL/GenBank/DDBJ whole genome shotgun (WGS) entry which is preliminary data.</text>
</comment>
<evidence type="ECO:0000256" key="1">
    <source>
        <dbReference type="SAM" id="Phobius"/>
    </source>
</evidence>
<dbReference type="EMBL" id="CAKKNE010000004">
    <property type="protein sequence ID" value="CAH0374518.1"/>
    <property type="molecule type" value="Genomic_DNA"/>
</dbReference>
<dbReference type="Proteomes" id="UP000789595">
    <property type="component" value="Unassembled WGS sequence"/>
</dbReference>
<sequence length="238" mass="24313">MYPLGTAAGLLTIATIAAATNDGNANTRPEWKVKFYESGSACNDLAYLGCAASSAAGVTGCSGRVGNCTPALAVLGGVASPDPDEVPTRTLTVESCSCTSATLSIHDESGTEKGDGSMVYACDGETVLDRRTVSILGEEGSACVSDLDIVVMCPQAYWDGGCSVADKKSSDGTSWPLVLGIVALCLVGLAVAGVGLALAHRCFVRHAPPPPKLPSIRRPVECAAPEDDTIYLDDVAVS</sequence>
<feature type="chain" id="PRO_5035276921" evidence="2">
    <location>
        <begin position="20"/>
        <end position="238"/>
    </location>
</feature>
<gene>
    <name evidence="3" type="ORF">PECAL_4P18050</name>
</gene>
<feature type="transmembrane region" description="Helical" evidence="1">
    <location>
        <begin position="175"/>
        <end position="199"/>
    </location>
</feature>
<keyword evidence="2" id="KW-0732">Signal</keyword>
<keyword evidence="4" id="KW-1185">Reference proteome</keyword>
<keyword evidence="1" id="KW-0472">Membrane</keyword>
<evidence type="ECO:0000256" key="2">
    <source>
        <dbReference type="SAM" id="SignalP"/>
    </source>
</evidence>
<name>A0A8J2SK87_9STRA</name>
<organism evidence="3 4">
    <name type="scientific">Pelagomonas calceolata</name>
    <dbReference type="NCBI Taxonomy" id="35677"/>
    <lineage>
        <taxon>Eukaryota</taxon>
        <taxon>Sar</taxon>
        <taxon>Stramenopiles</taxon>
        <taxon>Ochrophyta</taxon>
        <taxon>Pelagophyceae</taxon>
        <taxon>Pelagomonadales</taxon>
        <taxon>Pelagomonadaceae</taxon>
        <taxon>Pelagomonas</taxon>
    </lineage>
</organism>
<evidence type="ECO:0000313" key="3">
    <source>
        <dbReference type="EMBL" id="CAH0374518.1"/>
    </source>
</evidence>
<keyword evidence="1" id="KW-1133">Transmembrane helix</keyword>
<reference evidence="3" key="1">
    <citation type="submission" date="2021-11" db="EMBL/GenBank/DDBJ databases">
        <authorList>
            <consortium name="Genoscope - CEA"/>
            <person name="William W."/>
        </authorList>
    </citation>
    <scope>NUCLEOTIDE SEQUENCE</scope>
</reference>
<keyword evidence="1" id="KW-0812">Transmembrane</keyword>
<feature type="signal peptide" evidence="2">
    <location>
        <begin position="1"/>
        <end position="19"/>
    </location>
</feature>
<accession>A0A8J2SK87</accession>
<evidence type="ECO:0000313" key="4">
    <source>
        <dbReference type="Proteomes" id="UP000789595"/>
    </source>
</evidence>
<protein>
    <submittedName>
        <fullName evidence="3">Uncharacterized protein</fullName>
    </submittedName>
</protein>
<dbReference type="AlphaFoldDB" id="A0A8J2SK87"/>